<dbReference type="Proteomes" id="UP000245133">
    <property type="component" value="Unassembled WGS sequence"/>
</dbReference>
<name>A0A2P2DZF0_9LEPT</name>
<comment type="caution">
    <text evidence="1">The sequence shown here is derived from an EMBL/GenBank/DDBJ whole genome shotgun (WGS) entry which is preliminary data.</text>
</comment>
<dbReference type="EMBL" id="BFBB01000003">
    <property type="protein sequence ID" value="GBF50000.1"/>
    <property type="molecule type" value="Genomic_DNA"/>
</dbReference>
<dbReference type="AlphaFoldDB" id="A0A2P2DZF0"/>
<gene>
    <name evidence="1" type="ORF">LPTSP4_15210</name>
</gene>
<evidence type="ECO:0000313" key="2">
    <source>
        <dbReference type="Proteomes" id="UP000245133"/>
    </source>
</evidence>
<evidence type="ECO:0000313" key="1">
    <source>
        <dbReference type="EMBL" id="GBF50000.1"/>
    </source>
</evidence>
<accession>A0A2P2DZF0</accession>
<keyword evidence="2" id="KW-1185">Reference proteome</keyword>
<organism evidence="1 2">
    <name type="scientific">Leptospira ryugenii</name>
    <dbReference type="NCBI Taxonomy" id="1917863"/>
    <lineage>
        <taxon>Bacteria</taxon>
        <taxon>Pseudomonadati</taxon>
        <taxon>Spirochaetota</taxon>
        <taxon>Spirochaetia</taxon>
        <taxon>Leptospirales</taxon>
        <taxon>Leptospiraceae</taxon>
        <taxon>Leptospira</taxon>
    </lineage>
</organism>
<evidence type="ECO:0008006" key="3">
    <source>
        <dbReference type="Google" id="ProtNLM"/>
    </source>
</evidence>
<sequence length="298" mass="34915">MVFSAEKPDSLYIKNLVPASYQASDGTLFVNEFYRLTWEKNEANTKFFVKWNDDPWIEYSEPLVPPILGWNELFFYAEDPVGNKESENKINLYVDRTSPKLSVNWRYLPKLWNDQYIVQTNNELVIRASDEESGIQNLVVSLDDGEEQLFAAGKDFQIQTKEEGKHRLVAFAFDQVKNISRRWEIAWLVDASAPSLSLNTIPKLIQENENLVCPRYTKINLLAKDQWTEVKDILWREKNAENWNVTERQFDLEKFFPFHSNISLEFKARDFSGNESAVIDFSCVMDKKPPETTIRYQK</sequence>
<reference evidence="1 2" key="1">
    <citation type="submission" date="2018-02" db="EMBL/GenBank/DDBJ databases">
        <title>Novel Leptospira species isolated from soil and water in Japan.</title>
        <authorList>
            <person name="Nakao R."/>
            <person name="Masuzawa T."/>
        </authorList>
    </citation>
    <scope>NUCLEOTIDE SEQUENCE [LARGE SCALE GENOMIC DNA]</scope>
    <source>
        <strain evidence="1 2">YH101</strain>
    </source>
</reference>
<proteinExistence type="predicted"/>
<protein>
    <recommendedName>
        <fullName evidence="3">Ig-like domain-containing protein</fullName>
    </recommendedName>
</protein>